<dbReference type="Proteomes" id="UP000623795">
    <property type="component" value="Unassembled WGS sequence"/>
</dbReference>
<keyword evidence="3" id="KW-0472">Membrane</keyword>
<keyword evidence="5" id="KW-1185">Reference proteome</keyword>
<accession>A0ABX1PZG1</accession>
<feature type="transmembrane region" description="Helical" evidence="3">
    <location>
        <begin position="42"/>
        <end position="61"/>
    </location>
</feature>
<feature type="region of interest" description="Disordered" evidence="2">
    <location>
        <begin position="1"/>
        <end position="38"/>
    </location>
</feature>
<evidence type="ECO:0000313" key="4">
    <source>
        <dbReference type="EMBL" id="NMG44838.1"/>
    </source>
</evidence>
<feature type="region of interest" description="Disordered" evidence="2">
    <location>
        <begin position="378"/>
        <end position="414"/>
    </location>
</feature>
<evidence type="ECO:0000313" key="5">
    <source>
        <dbReference type="Proteomes" id="UP000623795"/>
    </source>
</evidence>
<dbReference type="PANTHER" id="PTHR38043:SF1">
    <property type="entry name" value="PROTEIN HEMX"/>
    <property type="match status" value="1"/>
</dbReference>
<name>A0ABX1PZG1_9RHOO</name>
<keyword evidence="3" id="KW-1133">Transmembrane helix</keyword>
<dbReference type="EMBL" id="WTVN01000021">
    <property type="protein sequence ID" value="NMG44838.1"/>
    <property type="molecule type" value="Genomic_DNA"/>
</dbReference>
<feature type="coiled-coil region" evidence="1">
    <location>
        <begin position="100"/>
        <end position="127"/>
    </location>
</feature>
<sequence length="414" mass="42930">MNQEQPALTPSSTSEAAAAPNREAAGRSSVPATSRSGSRGGLAAAVSVIALVATGVLGWYVHDMRGSVATVREEVAQRLSAGEAAATEYRALGRQQQEAIAALQGKLGALEAQVAATEGQAAALETLYQQFSRTREDRVIAETENAVAMATQQLQLAGNAEAALIALQGAEARLAAQDAGQLLPLRRALARDIEQLKAAPQVDVPGIALRLEGLLERADALPLAFAGELAEKPATEAGDGAAPAAAAPSPMDFVKRVAHEVWHEILALVRIERLDQPEPVLLAPAQSTYLRENLKIRLLTARLALLARDGRTFAADLAQAQGWVERYFDKRNTRVQEVLSELAALAATPVKVAQPAPTESIAALRMLQARAGEAGKGAPAVAVPAAPAAAPAPAPAPAPGKGGATIRQPANGAR</sequence>
<dbReference type="RefSeq" id="WP_169256690.1">
    <property type="nucleotide sequence ID" value="NZ_WTVN01000021.1"/>
</dbReference>
<feature type="compositionally biased region" description="Low complexity" evidence="2">
    <location>
        <begin position="378"/>
        <end position="389"/>
    </location>
</feature>
<dbReference type="PANTHER" id="PTHR38043">
    <property type="entry name" value="PROTEIN HEMX"/>
    <property type="match status" value="1"/>
</dbReference>
<reference evidence="4 5" key="1">
    <citation type="submission" date="2019-12" db="EMBL/GenBank/DDBJ databases">
        <title>Comparative genomics gives insights into the taxonomy of the Azoarcus-Aromatoleum group and reveals separate origins of nif in the plant-associated Azoarcus and non-plant-associated Aromatoleum sub-groups.</title>
        <authorList>
            <person name="Lafos M."/>
            <person name="Maluk M."/>
            <person name="Batista M."/>
            <person name="Junghare M."/>
            <person name="Carmona M."/>
            <person name="Faoro H."/>
            <person name="Cruz L.M."/>
            <person name="Battistoni F."/>
            <person name="De Souza E."/>
            <person name="Pedrosa F."/>
            <person name="Chen W.-M."/>
            <person name="Poole P.S."/>
            <person name="Dixon R.A."/>
            <person name="James E.K."/>
        </authorList>
    </citation>
    <scope>NUCLEOTIDE SEQUENCE [LARGE SCALE GENOMIC DNA]</scope>
    <source>
        <strain evidence="4 5">Td21</strain>
    </source>
</reference>
<proteinExistence type="predicted"/>
<evidence type="ECO:0000256" key="2">
    <source>
        <dbReference type="SAM" id="MobiDB-lite"/>
    </source>
</evidence>
<dbReference type="Pfam" id="PF04375">
    <property type="entry name" value="HemX"/>
    <property type="match status" value="1"/>
</dbReference>
<keyword evidence="3" id="KW-0812">Transmembrane</keyword>
<organism evidence="4 5">
    <name type="scientific">Aromatoleum toluvorans</name>
    <dbReference type="NCBI Taxonomy" id="92002"/>
    <lineage>
        <taxon>Bacteria</taxon>
        <taxon>Pseudomonadati</taxon>
        <taxon>Pseudomonadota</taxon>
        <taxon>Betaproteobacteria</taxon>
        <taxon>Rhodocyclales</taxon>
        <taxon>Rhodocyclaceae</taxon>
        <taxon>Aromatoleum</taxon>
    </lineage>
</organism>
<protein>
    <recommendedName>
        <fullName evidence="6">Uroporphyrin-3 C-methyltransferase</fullName>
    </recommendedName>
</protein>
<keyword evidence="1" id="KW-0175">Coiled coil</keyword>
<gene>
    <name evidence="4" type="ORF">GPA22_14010</name>
</gene>
<comment type="caution">
    <text evidence="4">The sequence shown here is derived from an EMBL/GenBank/DDBJ whole genome shotgun (WGS) entry which is preliminary data.</text>
</comment>
<feature type="compositionally biased region" description="Low complexity" evidence="2">
    <location>
        <begin position="1"/>
        <end position="23"/>
    </location>
</feature>
<evidence type="ECO:0000256" key="1">
    <source>
        <dbReference type="SAM" id="Coils"/>
    </source>
</evidence>
<evidence type="ECO:0008006" key="6">
    <source>
        <dbReference type="Google" id="ProtNLM"/>
    </source>
</evidence>
<evidence type="ECO:0000256" key="3">
    <source>
        <dbReference type="SAM" id="Phobius"/>
    </source>
</evidence>
<dbReference type="InterPro" id="IPR007470">
    <property type="entry name" value="HemX"/>
</dbReference>